<dbReference type="NCBIfam" id="TIGR02227">
    <property type="entry name" value="sigpep_I_bact"/>
    <property type="match status" value="1"/>
</dbReference>
<comment type="catalytic activity">
    <reaction evidence="1 8">
        <text>Cleavage of hydrophobic, N-terminal signal or leader sequences from secreted and periplasmic proteins.</text>
        <dbReference type="EC" id="3.4.21.89"/>
    </reaction>
</comment>
<evidence type="ECO:0000256" key="8">
    <source>
        <dbReference type="RuleBase" id="RU003993"/>
    </source>
</evidence>
<keyword evidence="8" id="KW-1133">Transmembrane helix</keyword>
<dbReference type="PANTHER" id="PTHR43390">
    <property type="entry name" value="SIGNAL PEPTIDASE I"/>
    <property type="match status" value="1"/>
</dbReference>
<reference evidence="11 12" key="1">
    <citation type="submission" date="2017-06" db="EMBL/GenBank/DDBJ databases">
        <title>Reclassification of a Polynucleobacter cosmopolitanus strain isolated from tropical Lake Victoria as Polynucleobacter victoriensis comb. nov.</title>
        <authorList>
            <person name="Hahn M.W."/>
        </authorList>
    </citation>
    <scope>NUCLEOTIDE SEQUENCE [LARGE SCALE GENOMIC DNA]</scope>
    <source>
        <strain evidence="11 12">MWH-MoIso2</strain>
    </source>
</reference>
<feature type="domain" description="Peptidase S26" evidence="10">
    <location>
        <begin position="41"/>
        <end position="256"/>
    </location>
</feature>
<comment type="caution">
    <text evidence="11">The sequence shown here is derived from an EMBL/GenBank/DDBJ whole genome shotgun (WGS) entry which is preliminary data.</text>
</comment>
<dbReference type="EMBL" id="NJGG01000001">
    <property type="protein sequence ID" value="OXL16444.1"/>
    <property type="molecule type" value="Genomic_DNA"/>
</dbReference>
<dbReference type="PROSITE" id="PS00761">
    <property type="entry name" value="SPASE_I_3"/>
    <property type="match status" value="1"/>
</dbReference>
<dbReference type="PROSITE" id="PS00501">
    <property type="entry name" value="SPASE_I_1"/>
    <property type="match status" value="1"/>
</dbReference>
<dbReference type="GO" id="GO:0016020">
    <property type="term" value="C:membrane"/>
    <property type="evidence" value="ECO:0007669"/>
    <property type="project" value="UniProtKB-SubCell"/>
</dbReference>
<dbReference type="GO" id="GO:0006465">
    <property type="term" value="P:signal peptide processing"/>
    <property type="evidence" value="ECO:0007669"/>
    <property type="project" value="InterPro"/>
</dbReference>
<feature type="active site" evidence="7">
    <location>
        <position position="71"/>
    </location>
</feature>
<dbReference type="EC" id="3.4.21.89" evidence="3 8"/>
<keyword evidence="5 8" id="KW-0645">Protease</keyword>
<name>A0A229FWX0_9BURK</name>
<proteinExistence type="inferred from homology"/>
<evidence type="ECO:0000256" key="9">
    <source>
        <dbReference type="RuleBase" id="RU362042"/>
    </source>
</evidence>
<comment type="similarity">
    <text evidence="2 9">Belongs to the peptidase S26 family.</text>
</comment>
<evidence type="ECO:0000256" key="5">
    <source>
        <dbReference type="ARBA" id="ARBA00022670"/>
    </source>
</evidence>
<dbReference type="Gene3D" id="2.10.109.10">
    <property type="entry name" value="Umud Fragment, subunit A"/>
    <property type="match status" value="1"/>
</dbReference>
<comment type="subcellular location">
    <subcellularLocation>
        <location evidence="9">Membrane</location>
        <topology evidence="9">Single-pass type II membrane protein</topology>
    </subcellularLocation>
</comment>
<dbReference type="CDD" id="cd06530">
    <property type="entry name" value="S26_SPase_I"/>
    <property type="match status" value="1"/>
</dbReference>
<organism evidence="11 12">
    <name type="scientific">Polynucleobacter cosmopolitanus</name>
    <dbReference type="NCBI Taxonomy" id="351345"/>
    <lineage>
        <taxon>Bacteria</taxon>
        <taxon>Pseudomonadati</taxon>
        <taxon>Pseudomonadota</taxon>
        <taxon>Betaproteobacteria</taxon>
        <taxon>Burkholderiales</taxon>
        <taxon>Burkholderiaceae</taxon>
        <taxon>Polynucleobacter</taxon>
    </lineage>
</organism>
<evidence type="ECO:0000313" key="12">
    <source>
        <dbReference type="Proteomes" id="UP000215188"/>
    </source>
</evidence>
<dbReference type="PANTHER" id="PTHR43390:SF1">
    <property type="entry name" value="CHLOROPLAST PROCESSING PEPTIDASE"/>
    <property type="match status" value="1"/>
</dbReference>
<keyword evidence="8" id="KW-0472">Membrane</keyword>
<keyword evidence="8" id="KW-0812">Transmembrane</keyword>
<evidence type="ECO:0000256" key="4">
    <source>
        <dbReference type="ARBA" id="ARBA00019232"/>
    </source>
</evidence>
<dbReference type="Proteomes" id="UP000215188">
    <property type="component" value="Unassembled WGS sequence"/>
</dbReference>
<dbReference type="InterPro" id="IPR019758">
    <property type="entry name" value="Pept_S26A_signal_pept_1_CS"/>
</dbReference>
<dbReference type="InterPro" id="IPR019533">
    <property type="entry name" value="Peptidase_S26"/>
</dbReference>
<evidence type="ECO:0000256" key="6">
    <source>
        <dbReference type="ARBA" id="ARBA00022801"/>
    </source>
</evidence>
<dbReference type="RefSeq" id="WP_089515470.1">
    <property type="nucleotide sequence ID" value="NZ_NJGG01000001.1"/>
</dbReference>
<evidence type="ECO:0000256" key="3">
    <source>
        <dbReference type="ARBA" id="ARBA00013208"/>
    </source>
</evidence>
<dbReference type="AlphaFoldDB" id="A0A229FWX0"/>
<dbReference type="GO" id="GO:0009003">
    <property type="term" value="F:signal peptidase activity"/>
    <property type="evidence" value="ECO:0007669"/>
    <property type="project" value="UniProtKB-EC"/>
</dbReference>
<dbReference type="InterPro" id="IPR019756">
    <property type="entry name" value="Pept_S26A_signal_pept_1_Ser-AS"/>
</dbReference>
<protein>
    <recommendedName>
        <fullName evidence="4 8">Signal peptidase I</fullName>
        <ecNumber evidence="3 8">3.4.21.89</ecNumber>
    </recommendedName>
</protein>
<dbReference type="InterPro" id="IPR019757">
    <property type="entry name" value="Pept_S26A_signal_pept_1_Lys-AS"/>
</dbReference>
<dbReference type="GO" id="GO:0004252">
    <property type="term" value="F:serine-type endopeptidase activity"/>
    <property type="evidence" value="ECO:0007669"/>
    <property type="project" value="InterPro"/>
</dbReference>
<dbReference type="PRINTS" id="PR00727">
    <property type="entry name" value="LEADERPTASE"/>
</dbReference>
<evidence type="ECO:0000256" key="7">
    <source>
        <dbReference type="PIRSR" id="PIRSR600223-1"/>
    </source>
</evidence>
<dbReference type="OrthoDB" id="9815782at2"/>
<sequence length="268" mass="30612">MNFALILLILSVVTGIAWIADKLVFAPQRKAAGIDRMPLWLEYTASFFPVIFAVFFLRSFLFEPFKIPSGSMIPTLMIGDFILVNKFTYGVRLPVINKKVIEMNSPERGDVAVFRFPKDESVDYIKRVIGLPGDVISYQGKRLTINGQEFQSEAKPDYLDPEGMTYAKFFKETFPKEFGGHSYNVLNHPERPPGIFVQDRFPYAENCTYTMTGVTCTVPKGHYFVMGDNRDNSADSRFWGFVPENNLVGKAFFVWMNLGDLKRIGRFE</sequence>
<dbReference type="Pfam" id="PF10502">
    <property type="entry name" value="Peptidase_S26"/>
    <property type="match status" value="1"/>
</dbReference>
<keyword evidence="12" id="KW-1185">Reference proteome</keyword>
<dbReference type="PROSITE" id="PS00760">
    <property type="entry name" value="SPASE_I_2"/>
    <property type="match status" value="1"/>
</dbReference>
<evidence type="ECO:0000256" key="2">
    <source>
        <dbReference type="ARBA" id="ARBA00009370"/>
    </source>
</evidence>
<feature type="transmembrane region" description="Helical" evidence="8">
    <location>
        <begin position="43"/>
        <end position="62"/>
    </location>
</feature>
<evidence type="ECO:0000313" key="11">
    <source>
        <dbReference type="EMBL" id="OXL16444.1"/>
    </source>
</evidence>
<gene>
    <name evidence="11" type="primary">lepB</name>
    <name evidence="11" type="ORF">AOC33_05140</name>
</gene>
<accession>A0A229FWX0</accession>
<dbReference type="InterPro" id="IPR036286">
    <property type="entry name" value="LexA/Signal_pep-like_sf"/>
</dbReference>
<evidence type="ECO:0000256" key="1">
    <source>
        <dbReference type="ARBA" id="ARBA00000677"/>
    </source>
</evidence>
<dbReference type="SUPFAM" id="SSF51306">
    <property type="entry name" value="LexA/Signal peptidase"/>
    <property type="match status" value="1"/>
</dbReference>
<feature type="active site" evidence="7">
    <location>
        <position position="126"/>
    </location>
</feature>
<keyword evidence="6 8" id="KW-0378">Hydrolase</keyword>
<dbReference type="InterPro" id="IPR000223">
    <property type="entry name" value="Pept_S26A_signal_pept_1"/>
</dbReference>
<evidence type="ECO:0000259" key="10">
    <source>
        <dbReference type="Pfam" id="PF10502"/>
    </source>
</evidence>